<dbReference type="AlphaFoldDB" id="D2C5X0"/>
<keyword evidence="3 6" id="KW-0812">Transmembrane</keyword>
<comment type="subcellular location">
    <subcellularLocation>
        <location evidence="1">Cell membrane</location>
        <topology evidence="1">Multi-pass membrane protein</topology>
    </subcellularLocation>
</comment>
<dbReference type="PANTHER" id="PTHR37693">
    <property type="entry name" value="PHOSPHATIDYLGLYCEROL LYSYLTRANSFERASE"/>
    <property type="match status" value="1"/>
</dbReference>
<dbReference type="RefSeq" id="WP_012895883.1">
    <property type="nucleotide sequence ID" value="NC_013642.1"/>
</dbReference>
<feature type="transmembrane region" description="Helical" evidence="6">
    <location>
        <begin position="219"/>
        <end position="242"/>
    </location>
</feature>
<evidence type="ECO:0000256" key="5">
    <source>
        <dbReference type="ARBA" id="ARBA00023136"/>
    </source>
</evidence>
<dbReference type="EMBL" id="CP001839">
    <property type="protein sequence ID" value="ADA66356.1"/>
    <property type="molecule type" value="Genomic_DNA"/>
</dbReference>
<accession>D2C5X0</accession>
<feature type="transmembrane region" description="Helical" evidence="6">
    <location>
        <begin position="141"/>
        <end position="165"/>
    </location>
</feature>
<dbReference type="Pfam" id="PF03706">
    <property type="entry name" value="LPG_synthase_TM"/>
    <property type="match status" value="1"/>
</dbReference>
<dbReference type="HOGENOM" id="CLU_039146_3_0_0"/>
<sequence length="329" mass="38498">MAFGFLAVVFISREVDPAEFSRYFHLKSLLYMFLLCGTFVFSIVIDSLRMKWLYSFVWKEKFPLYDAFFNNYMSFVFSMLTPFYFGGQFFQTYHLSRMGFRSEHNVNVILSRFVEYLISVTVLSILGLVRYRNLLFSNALLTSKLILLAYLISVSFIAVLMVSLINPTLIARLFNVFKRIGWIDRLIKKITKAEDWDTRFLEWTEKLKESVQVLWKSGFMFFDFPLTFISLLVQSFVLYLAIWFTSGKIGFLDVTGLFYFLSLVVFYIPTPGASGGVEAVYQIVFSKILNSSEKTLASILIWRISTYYLPIFIGIAFLLIYRYPKEVTR</sequence>
<gene>
    <name evidence="7" type="ordered locus">Tnap_0252</name>
</gene>
<keyword evidence="8" id="KW-1185">Reference proteome</keyword>
<evidence type="ECO:0000313" key="8">
    <source>
        <dbReference type="Proteomes" id="UP000000940"/>
    </source>
</evidence>
<evidence type="ECO:0000313" key="7">
    <source>
        <dbReference type="EMBL" id="ADA66356.1"/>
    </source>
</evidence>
<organism evidence="7 8">
    <name type="scientific">Thermotoga petrophila (strain ATCC BAA-489 / DSM 13996 / JCM 10882 / RKU-10)</name>
    <name type="common">Thermotoga naphthophila</name>
    <dbReference type="NCBI Taxonomy" id="590168"/>
    <lineage>
        <taxon>Bacteria</taxon>
        <taxon>Thermotogati</taxon>
        <taxon>Thermotogota</taxon>
        <taxon>Thermotogae</taxon>
        <taxon>Thermotogales</taxon>
        <taxon>Thermotogaceae</taxon>
        <taxon>Thermotoga</taxon>
    </lineage>
</organism>
<feature type="transmembrane region" description="Helical" evidence="6">
    <location>
        <begin position="249"/>
        <end position="268"/>
    </location>
</feature>
<keyword evidence="4 6" id="KW-1133">Transmembrane helix</keyword>
<evidence type="ECO:0000256" key="3">
    <source>
        <dbReference type="ARBA" id="ARBA00022692"/>
    </source>
</evidence>
<evidence type="ECO:0008006" key="9">
    <source>
        <dbReference type="Google" id="ProtNLM"/>
    </source>
</evidence>
<keyword evidence="2" id="KW-1003">Cell membrane</keyword>
<evidence type="ECO:0000256" key="4">
    <source>
        <dbReference type="ARBA" id="ARBA00022989"/>
    </source>
</evidence>
<reference evidence="7 8" key="1">
    <citation type="submission" date="2009-12" db="EMBL/GenBank/DDBJ databases">
        <title>Complete sequence of Thermotoga petrophila RKU-1.</title>
        <authorList>
            <consortium name="US DOE Joint Genome Institute"/>
            <person name="Lucas S."/>
            <person name="Copeland A."/>
            <person name="Lapidus A."/>
            <person name="Glavina del Rio T."/>
            <person name="Dalin E."/>
            <person name="Tice H."/>
            <person name="Bruce D."/>
            <person name="Goodwin L."/>
            <person name="Pitluck S."/>
            <person name="Munk A.C."/>
            <person name="Brettin T."/>
            <person name="Detter J.C."/>
            <person name="Han C."/>
            <person name="Tapia R."/>
            <person name="Larimer F."/>
            <person name="Land M."/>
            <person name="Hauser L."/>
            <person name="Kyrpides N."/>
            <person name="Mikhailova N."/>
            <person name="Nelson K.E."/>
            <person name="Gogarten J.P."/>
            <person name="Noll K.M."/>
        </authorList>
    </citation>
    <scope>NUCLEOTIDE SEQUENCE [LARGE SCALE GENOMIC DNA]</scope>
    <source>
        <strain evidence="8">ATCC BAA-489 / DSM 13996 / JCM 10882 / RKU-10</strain>
    </source>
</reference>
<keyword evidence="5 6" id="KW-0472">Membrane</keyword>
<evidence type="ECO:0000256" key="2">
    <source>
        <dbReference type="ARBA" id="ARBA00022475"/>
    </source>
</evidence>
<proteinExistence type="predicted"/>
<feature type="transmembrane region" description="Helical" evidence="6">
    <location>
        <begin position="300"/>
        <end position="321"/>
    </location>
</feature>
<name>D2C5X0_THEP2</name>
<dbReference type="GO" id="GO:0005886">
    <property type="term" value="C:plasma membrane"/>
    <property type="evidence" value="ECO:0007669"/>
    <property type="project" value="UniProtKB-SubCell"/>
</dbReference>
<feature type="transmembrane region" description="Helical" evidence="6">
    <location>
        <begin position="109"/>
        <end position="129"/>
    </location>
</feature>
<dbReference type="PANTHER" id="PTHR37693:SF1">
    <property type="entry name" value="INTEGRAL MEMBRANE PROTEIN"/>
    <property type="match status" value="1"/>
</dbReference>
<evidence type="ECO:0000256" key="6">
    <source>
        <dbReference type="SAM" id="Phobius"/>
    </source>
</evidence>
<evidence type="ECO:0000256" key="1">
    <source>
        <dbReference type="ARBA" id="ARBA00004651"/>
    </source>
</evidence>
<dbReference type="KEGG" id="tnp:Tnap_0252"/>
<protein>
    <recommendedName>
        <fullName evidence="9">Integral membrane protein-like protein</fullName>
    </recommendedName>
</protein>
<dbReference type="Proteomes" id="UP000000940">
    <property type="component" value="Chromosome"/>
</dbReference>
<dbReference type="InterPro" id="IPR022791">
    <property type="entry name" value="L-PG_synthase/AglD"/>
</dbReference>
<feature type="transmembrane region" description="Helical" evidence="6">
    <location>
        <begin position="28"/>
        <end position="48"/>
    </location>
</feature>
<feature type="transmembrane region" description="Helical" evidence="6">
    <location>
        <begin position="69"/>
        <end position="89"/>
    </location>
</feature>